<accession>A0A8J2XWQ2</accession>
<name>A0A8J2XWQ2_9BACT</name>
<evidence type="ECO:0000313" key="2">
    <source>
        <dbReference type="EMBL" id="GGB25187.1"/>
    </source>
</evidence>
<dbReference type="PROSITE" id="PS51257">
    <property type="entry name" value="PROKAR_LIPOPROTEIN"/>
    <property type="match status" value="1"/>
</dbReference>
<keyword evidence="1" id="KW-0378">Hydrolase</keyword>
<gene>
    <name evidence="2" type="ORF">GCM10011511_56430</name>
</gene>
<dbReference type="Proteomes" id="UP000607559">
    <property type="component" value="Unassembled WGS sequence"/>
</dbReference>
<organism evidence="2 3">
    <name type="scientific">Puia dinghuensis</name>
    <dbReference type="NCBI Taxonomy" id="1792502"/>
    <lineage>
        <taxon>Bacteria</taxon>
        <taxon>Pseudomonadati</taxon>
        <taxon>Bacteroidota</taxon>
        <taxon>Chitinophagia</taxon>
        <taxon>Chitinophagales</taxon>
        <taxon>Chitinophagaceae</taxon>
        <taxon>Puia</taxon>
    </lineage>
</organism>
<sequence>MQKTTTSPVRSASAVRLIALAGFLLTIGLISACRKHVVHIPPADLDKINHIVVIYLENHSFDNLYGQYPGANGLADAPLDKIIQVNDSGKPYTFLPAIPGTSAFPTNLPNHFFDIDQYIPNNLMTPDVLHRYYQEQLQIDGGKMDKYALYNSSKGLSQGYYKTSLLPLLPLVQQYTLCDNFYHSAFGGSFLNHMWLIASASPVWHNAPASIVAKLDSTGKLISDGQVTPDGFVVNTSFTVNAPHPSTTPAANLVPNQTLPTIGDRLSGKNISWAWYSGGWDSALAGHADPTFQFHHQPFAYFANFADGTKAKQDHLKDEKDFIAAAKAGTLPAVSFVKPIGINNEHPGYSDVAAGENHTVQLINDVLNGPNGKDAVIIITYDENGGFWDHVSPPVIDKKWGPGTRVPAIIVSPFAKRGFVDHTQYETVSILSLIELRYRLLPLASRDRDASPLQNVFDFDRDKKPGKDQ</sequence>
<protein>
    <submittedName>
        <fullName evidence="2">Acid phosphatase</fullName>
    </submittedName>
</protein>
<dbReference type="RefSeq" id="WP_188938093.1">
    <property type="nucleotide sequence ID" value="NZ_BMJC01000008.1"/>
</dbReference>
<reference evidence="2" key="2">
    <citation type="submission" date="2020-09" db="EMBL/GenBank/DDBJ databases">
        <authorList>
            <person name="Sun Q."/>
            <person name="Zhou Y."/>
        </authorList>
    </citation>
    <scope>NUCLEOTIDE SEQUENCE</scope>
    <source>
        <strain evidence="2">CGMCC 1.15448</strain>
    </source>
</reference>
<dbReference type="InterPro" id="IPR017850">
    <property type="entry name" value="Alkaline_phosphatase_core_sf"/>
</dbReference>
<evidence type="ECO:0000256" key="1">
    <source>
        <dbReference type="ARBA" id="ARBA00022801"/>
    </source>
</evidence>
<reference evidence="2" key="1">
    <citation type="journal article" date="2014" name="Int. J. Syst. Evol. Microbiol.">
        <title>Complete genome sequence of Corynebacterium casei LMG S-19264T (=DSM 44701T), isolated from a smear-ripened cheese.</title>
        <authorList>
            <consortium name="US DOE Joint Genome Institute (JGI-PGF)"/>
            <person name="Walter F."/>
            <person name="Albersmeier A."/>
            <person name="Kalinowski J."/>
            <person name="Ruckert C."/>
        </authorList>
    </citation>
    <scope>NUCLEOTIDE SEQUENCE</scope>
    <source>
        <strain evidence="2">CGMCC 1.15448</strain>
    </source>
</reference>
<dbReference type="Pfam" id="PF04185">
    <property type="entry name" value="Phosphoesterase"/>
    <property type="match status" value="1"/>
</dbReference>
<dbReference type="PANTHER" id="PTHR31956:SF1">
    <property type="entry name" value="NON-SPECIFIC PHOSPHOLIPASE C1"/>
    <property type="match status" value="1"/>
</dbReference>
<dbReference type="PANTHER" id="PTHR31956">
    <property type="entry name" value="NON-SPECIFIC PHOSPHOLIPASE C4-RELATED"/>
    <property type="match status" value="1"/>
</dbReference>
<dbReference type="CDD" id="cd16013">
    <property type="entry name" value="AcpA"/>
    <property type="match status" value="1"/>
</dbReference>
<evidence type="ECO:0000313" key="3">
    <source>
        <dbReference type="Proteomes" id="UP000607559"/>
    </source>
</evidence>
<comment type="caution">
    <text evidence="2">The sequence shown here is derived from an EMBL/GenBank/DDBJ whole genome shotgun (WGS) entry which is preliminary data.</text>
</comment>
<dbReference type="GO" id="GO:0042578">
    <property type="term" value="F:phosphoric ester hydrolase activity"/>
    <property type="evidence" value="ECO:0007669"/>
    <property type="project" value="UniProtKB-ARBA"/>
</dbReference>
<dbReference type="EMBL" id="BMJC01000008">
    <property type="protein sequence ID" value="GGB25187.1"/>
    <property type="molecule type" value="Genomic_DNA"/>
</dbReference>
<keyword evidence="3" id="KW-1185">Reference proteome</keyword>
<proteinExistence type="predicted"/>
<dbReference type="SUPFAM" id="SSF53649">
    <property type="entry name" value="Alkaline phosphatase-like"/>
    <property type="match status" value="1"/>
</dbReference>
<dbReference type="AlphaFoldDB" id="A0A8J2XWQ2"/>
<dbReference type="InterPro" id="IPR007312">
    <property type="entry name" value="Phosphoesterase"/>
</dbReference>
<dbReference type="Gene3D" id="3.40.720.10">
    <property type="entry name" value="Alkaline Phosphatase, subunit A"/>
    <property type="match status" value="2"/>
</dbReference>